<reference evidence="2 3" key="1">
    <citation type="submission" date="2016-10" db="EMBL/GenBank/DDBJ databases">
        <authorList>
            <person name="de Groot N.N."/>
        </authorList>
    </citation>
    <scope>NUCLEOTIDE SEQUENCE [LARGE SCALE GENOMIC DNA]</scope>
    <source>
        <strain evidence="2 3">CGMCC 1.9113</strain>
    </source>
</reference>
<protein>
    <recommendedName>
        <fullName evidence="4">DUF1440 domain-containing protein</fullName>
    </recommendedName>
</protein>
<dbReference type="RefSeq" id="WP_143090080.1">
    <property type="nucleotide sequence ID" value="NZ_FOXP01000002.1"/>
</dbReference>
<name>A0A1I5QGB2_9SPHN</name>
<sequence length="154" mass="15465">MNGKRMAGAIAGGLVAGLGITALMIAGERKSGKPSELADLERTSAHRLGVHPVPPADRLPDAAEQAVIQGGHLLLSAAAGAVFATTVEEDAGVIPSGMAFGLAFYAAMHWIAGPLLGVKKPEWQADAGTIGMHAANHVAFGLATAAGARLAARA</sequence>
<evidence type="ECO:0008006" key="4">
    <source>
        <dbReference type="Google" id="ProtNLM"/>
    </source>
</evidence>
<keyword evidence="1" id="KW-0472">Membrane</keyword>
<evidence type="ECO:0000313" key="3">
    <source>
        <dbReference type="Proteomes" id="UP000199586"/>
    </source>
</evidence>
<keyword evidence="3" id="KW-1185">Reference proteome</keyword>
<dbReference type="EMBL" id="FOXP01000002">
    <property type="protein sequence ID" value="SFP45305.1"/>
    <property type="molecule type" value="Genomic_DNA"/>
</dbReference>
<proteinExistence type="predicted"/>
<gene>
    <name evidence="2" type="ORF">SAMN04488241_10223</name>
</gene>
<evidence type="ECO:0000313" key="2">
    <source>
        <dbReference type="EMBL" id="SFP45305.1"/>
    </source>
</evidence>
<keyword evidence="1" id="KW-1133">Transmembrane helix</keyword>
<dbReference type="STRING" id="634430.SAMN04488241_10223"/>
<dbReference type="Proteomes" id="UP000199586">
    <property type="component" value="Unassembled WGS sequence"/>
</dbReference>
<dbReference type="OrthoDB" id="7584647at2"/>
<evidence type="ECO:0000256" key="1">
    <source>
        <dbReference type="SAM" id="Phobius"/>
    </source>
</evidence>
<feature type="transmembrane region" description="Helical" evidence="1">
    <location>
        <begin position="6"/>
        <end position="26"/>
    </location>
</feature>
<accession>A0A1I5QGB2</accession>
<keyword evidence="1" id="KW-0812">Transmembrane</keyword>
<dbReference type="AlphaFoldDB" id="A0A1I5QGB2"/>
<organism evidence="2 3">
    <name type="scientific">Sphingomonas rubra</name>
    <dbReference type="NCBI Taxonomy" id="634430"/>
    <lineage>
        <taxon>Bacteria</taxon>
        <taxon>Pseudomonadati</taxon>
        <taxon>Pseudomonadota</taxon>
        <taxon>Alphaproteobacteria</taxon>
        <taxon>Sphingomonadales</taxon>
        <taxon>Sphingomonadaceae</taxon>
        <taxon>Sphingomonas</taxon>
    </lineage>
</organism>